<feature type="transmembrane region" description="Helical" evidence="1">
    <location>
        <begin position="12"/>
        <end position="31"/>
    </location>
</feature>
<keyword evidence="1" id="KW-0472">Membrane</keyword>
<keyword evidence="1" id="KW-0812">Transmembrane</keyword>
<reference evidence="3 4" key="1">
    <citation type="submission" date="2018-08" db="EMBL/GenBank/DDBJ databases">
        <title>Erythrobacter zhengii sp.nov., a bacterium isolated from deep-sea sediment.</title>
        <authorList>
            <person name="Fang C."/>
            <person name="Wu Y.-H."/>
            <person name="Sun C."/>
            <person name="Wang H."/>
            <person name="Cheng H."/>
            <person name="Meng F.-X."/>
            <person name="Wang C.-S."/>
            <person name="Xu X.-W."/>
        </authorList>
    </citation>
    <scope>NUCLEOTIDE SEQUENCE [LARGE SCALE GENOMIC DNA]</scope>
    <source>
        <strain evidence="3 4">CCTCC AB 2015396</strain>
    </source>
</reference>
<name>A0A3A1PDJ3_9SPHN</name>
<sequence>MLRRLLSCTSGTALIEFAFLLPVMLVLYFGGMTVSELIAVNRKVTVATRSLTDLVSRNMSPAIVYNDPAAGNANNFLSASAVSLAPYKLDVATQQISLLRVCDANHAYVVWTRARTQNSDGSSGSAIASTDTPGTLPRVERQPREAIVEVPGDLVSPNMIPVSPDGTNVCNNLDPGTSTTTQVGTSGAFLYRGTVTYAYAPPIDFMSVGEMTLSDTIYMSPRLF</sequence>
<evidence type="ECO:0000313" key="3">
    <source>
        <dbReference type="EMBL" id="RIV91859.1"/>
    </source>
</evidence>
<dbReference type="RefSeq" id="WP_119591502.1">
    <property type="nucleotide sequence ID" value="NZ_QXFM01000015.1"/>
</dbReference>
<dbReference type="OrthoDB" id="7432392at2"/>
<proteinExistence type="predicted"/>
<evidence type="ECO:0000313" key="4">
    <source>
        <dbReference type="Proteomes" id="UP000265366"/>
    </source>
</evidence>
<dbReference type="Proteomes" id="UP000265366">
    <property type="component" value="Unassembled WGS sequence"/>
</dbReference>
<dbReference type="InterPro" id="IPR012495">
    <property type="entry name" value="TadE-like_dom"/>
</dbReference>
<keyword evidence="1" id="KW-1133">Transmembrane helix</keyword>
<accession>A0A3A1PDJ3</accession>
<evidence type="ECO:0000256" key="1">
    <source>
        <dbReference type="SAM" id="Phobius"/>
    </source>
</evidence>
<organism evidence="3 4">
    <name type="scientific">Aurantiacibacter xanthus</name>
    <dbReference type="NCBI Taxonomy" id="1784712"/>
    <lineage>
        <taxon>Bacteria</taxon>
        <taxon>Pseudomonadati</taxon>
        <taxon>Pseudomonadota</taxon>
        <taxon>Alphaproteobacteria</taxon>
        <taxon>Sphingomonadales</taxon>
        <taxon>Erythrobacteraceae</taxon>
        <taxon>Aurantiacibacter</taxon>
    </lineage>
</organism>
<gene>
    <name evidence="3" type="ORF">D2V17_02165</name>
</gene>
<comment type="caution">
    <text evidence="3">The sequence shown here is derived from an EMBL/GenBank/DDBJ whole genome shotgun (WGS) entry which is preliminary data.</text>
</comment>
<dbReference type="EMBL" id="QXFM01000015">
    <property type="protein sequence ID" value="RIV91859.1"/>
    <property type="molecule type" value="Genomic_DNA"/>
</dbReference>
<feature type="domain" description="TadE-like" evidence="2">
    <location>
        <begin position="11"/>
        <end position="49"/>
    </location>
</feature>
<protein>
    <submittedName>
        <fullName evidence="3">Pilus assembly protein</fullName>
    </submittedName>
</protein>
<evidence type="ECO:0000259" key="2">
    <source>
        <dbReference type="Pfam" id="PF07811"/>
    </source>
</evidence>
<dbReference type="Pfam" id="PF07811">
    <property type="entry name" value="TadE"/>
    <property type="match status" value="1"/>
</dbReference>
<keyword evidence="4" id="KW-1185">Reference proteome</keyword>
<dbReference type="AlphaFoldDB" id="A0A3A1PDJ3"/>